<dbReference type="Gene3D" id="2.30.30.770">
    <property type="match status" value="1"/>
</dbReference>
<keyword evidence="3" id="KW-0687">Ribonucleoprotein</keyword>
<dbReference type="Proteomes" id="UP000751190">
    <property type="component" value="Unassembled WGS sequence"/>
</dbReference>
<comment type="caution">
    <text evidence="5">The sequence shown here is derived from an EMBL/GenBank/DDBJ whole genome shotgun (WGS) entry which is preliminary data.</text>
</comment>
<dbReference type="Pfam" id="PF00467">
    <property type="entry name" value="KOW"/>
    <property type="match status" value="1"/>
</dbReference>
<sequence length="148" mass="17237">MTKEETEVKKTKFLKAGKVVILLTGRYAGKKAVVIKTQDDGTADRAYGFCIVAGIDKYPLKITNKMSQKRIAKRSRIKPFIKVVNYNHIMPTRYSLEVDLKTIVNQEVINRPDARPNARKEVKKVLEEKYQTSLKTNKNRWFFNKLRF</sequence>
<proteinExistence type="inferred from homology"/>
<comment type="similarity">
    <text evidence="1">Belongs to the eukaryotic ribosomal protein eL27 family.</text>
</comment>
<dbReference type="EMBL" id="JAGTXO010000001">
    <property type="protein sequence ID" value="KAG8470463.1"/>
    <property type="molecule type" value="Genomic_DNA"/>
</dbReference>
<gene>
    <name evidence="5" type="ORF">KFE25_008884</name>
</gene>
<reference evidence="5" key="1">
    <citation type="submission" date="2021-05" db="EMBL/GenBank/DDBJ databases">
        <title>The genome of the haptophyte Pavlova lutheri (Diacronema luteri, Pavlovales) - a model for lipid biosynthesis in eukaryotic algae.</title>
        <authorList>
            <person name="Hulatt C.J."/>
            <person name="Posewitz M.C."/>
        </authorList>
    </citation>
    <scope>NUCLEOTIDE SEQUENCE</scope>
    <source>
        <strain evidence="5">NIVA-4/92</strain>
    </source>
</reference>
<dbReference type="FunFam" id="2.30.30.770:FF:000001">
    <property type="entry name" value="60S ribosomal protein L27"/>
    <property type="match status" value="1"/>
</dbReference>
<dbReference type="InterPro" id="IPR038655">
    <property type="entry name" value="Ribosomal_eL27_sf"/>
</dbReference>
<evidence type="ECO:0000256" key="1">
    <source>
        <dbReference type="ARBA" id="ARBA00009124"/>
    </source>
</evidence>
<name>A0A8J5XLV9_DIALT</name>
<dbReference type="CDD" id="cd06090">
    <property type="entry name" value="KOW_RPL27"/>
    <property type="match status" value="1"/>
</dbReference>
<keyword evidence="2" id="KW-0689">Ribosomal protein</keyword>
<dbReference type="InterPro" id="IPR001141">
    <property type="entry name" value="Ribosomal_eL27"/>
</dbReference>
<organism evidence="5 6">
    <name type="scientific">Diacronema lutheri</name>
    <name type="common">Unicellular marine alga</name>
    <name type="synonym">Monochrysis lutheri</name>
    <dbReference type="NCBI Taxonomy" id="2081491"/>
    <lineage>
        <taxon>Eukaryota</taxon>
        <taxon>Haptista</taxon>
        <taxon>Haptophyta</taxon>
        <taxon>Pavlovophyceae</taxon>
        <taxon>Pavlovales</taxon>
        <taxon>Pavlovaceae</taxon>
        <taxon>Diacronema</taxon>
    </lineage>
</organism>
<accession>A0A8J5XLV9</accession>
<dbReference type="Pfam" id="PF01777">
    <property type="entry name" value="Ribosomal_L27e"/>
    <property type="match status" value="1"/>
</dbReference>
<dbReference type="InterPro" id="IPR005824">
    <property type="entry name" value="KOW"/>
</dbReference>
<dbReference type="PANTHER" id="PTHR10497">
    <property type="entry name" value="60S RIBOSOMAL PROTEIN L27"/>
    <property type="match status" value="1"/>
</dbReference>
<dbReference type="GO" id="GO:0003735">
    <property type="term" value="F:structural constituent of ribosome"/>
    <property type="evidence" value="ECO:0007669"/>
    <property type="project" value="InterPro"/>
</dbReference>
<dbReference type="SUPFAM" id="SSF50104">
    <property type="entry name" value="Translation proteins SH3-like domain"/>
    <property type="match status" value="1"/>
</dbReference>
<evidence type="ECO:0000313" key="5">
    <source>
        <dbReference type="EMBL" id="KAG8470463.1"/>
    </source>
</evidence>
<keyword evidence="6" id="KW-1185">Reference proteome</keyword>
<evidence type="ECO:0000256" key="3">
    <source>
        <dbReference type="ARBA" id="ARBA00023274"/>
    </source>
</evidence>
<dbReference type="GO" id="GO:0005840">
    <property type="term" value="C:ribosome"/>
    <property type="evidence" value="ECO:0007669"/>
    <property type="project" value="UniProtKB-KW"/>
</dbReference>
<dbReference type="AlphaFoldDB" id="A0A8J5XLV9"/>
<dbReference type="OMA" id="KMLNYNH"/>
<evidence type="ECO:0000313" key="6">
    <source>
        <dbReference type="Proteomes" id="UP000751190"/>
    </source>
</evidence>
<evidence type="ECO:0000256" key="2">
    <source>
        <dbReference type="ARBA" id="ARBA00022980"/>
    </source>
</evidence>
<feature type="domain" description="KOW" evidence="4">
    <location>
        <begin position="17"/>
        <end position="46"/>
    </location>
</feature>
<protein>
    <recommendedName>
        <fullName evidence="4">KOW domain-containing protein</fullName>
    </recommendedName>
</protein>
<dbReference type="GO" id="GO:0006412">
    <property type="term" value="P:translation"/>
    <property type="evidence" value="ECO:0007669"/>
    <property type="project" value="InterPro"/>
</dbReference>
<dbReference type="GO" id="GO:1990904">
    <property type="term" value="C:ribonucleoprotein complex"/>
    <property type="evidence" value="ECO:0007669"/>
    <property type="project" value="UniProtKB-KW"/>
</dbReference>
<dbReference type="OrthoDB" id="2365484at2759"/>
<evidence type="ECO:0000259" key="4">
    <source>
        <dbReference type="Pfam" id="PF00467"/>
    </source>
</evidence>
<dbReference type="InterPro" id="IPR041991">
    <property type="entry name" value="Ribosomal_eL27_KOW"/>
</dbReference>
<dbReference type="InterPro" id="IPR008991">
    <property type="entry name" value="Translation_prot_SH3-like_sf"/>
</dbReference>